<sequence length="41" mass="4592">MVGLGNIGYCHPDFVLHPFYGDSTPYSSLTRIPIQENTCFT</sequence>
<evidence type="ECO:0000313" key="1">
    <source>
        <dbReference type="EMBL" id="JAD30760.1"/>
    </source>
</evidence>
<dbReference type="AlphaFoldDB" id="A0A0A8Z1Z3"/>
<accession>A0A0A8Z1Z3</accession>
<reference evidence="1" key="1">
    <citation type="submission" date="2014-09" db="EMBL/GenBank/DDBJ databases">
        <authorList>
            <person name="Magalhaes I.L.F."/>
            <person name="Oliveira U."/>
            <person name="Santos F.R."/>
            <person name="Vidigal T.H.D.A."/>
            <person name="Brescovit A.D."/>
            <person name="Santos A.J."/>
        </authorList>
    </citation>
    <scope>NUCLEOTIDE SEQUENCE</scope>
    <source>
        <tissue evidence="1">Shoot tissue taken approximately 20 cm above the soil surface</tissue>
    </source>
</reference>
<dbReference type="EMBL" id="GBRH01267135">
    <property type="protein sequence ID" value="JAD30760.1"/>
    <property type="molecule type" value="Transcribed_RNA"/>
</dbReference>
<reference evidence="1" key="2">
    <citation type="journal article" date="2015" name="Data Brief">
        <title>Shoot transcriptome of the giant reed, Arundo donax.</title>
        <authorList>
            <person name="Barrero R.A."/>
            <person name="Guerrero F.D."/>
            <person name="Moolhuijzen P."/>
            <person name="Goolsby J.A."/>
            <person name="Tidwell J."/>
            <person name="Bellgard S.E."/>
            <person name="Bellgard M.I."/>
        </authorList>
    </citation>
    <scope>NUCLEOTIDE SEQUENCE</scope>
    <source>
        <tissue evidence="1">Shoot tissue taken approximately 20 cm above the soil surface</tissue>
    </source>
</reference>
<protein>
    <submittedName>
        <fullName evidence="1">Uncharacterized protein</fullName>
    </submittedName>
</protein>
<proteinExistence type="predicted"/>
<organism evidence="1">
    <name type="scientific">Arundo donax</name>
    <name type="common">Giant reed</name>
    <name type="synonym">Donax arundinaceus</name>
    <dbReference type="NCBI Taxonomy" id="35708"/>
    <lineage>
        <taxon>Eukaryota</taxon>
        <taxon>Viridiplantae</taxon>
        <taxon>Streptophyta</taxon>
        <taxon>Embryophyta</taxon>
        <taxon>Tracheophyta</taxon>
        <taxon>Spermatophyta</taxon>
        <taxon>Magnoliopsida</taxon>
        <taxon>Liliopsida</taxon>
        <taxon>Poales</taxon>
        <taxon>Poaceae</taxon>
        <taxon>PACMAD clade</taxon>
        <taxon>Arundinoideae</taxon>
        <taxon>Arundineae</taxon>
        <taxon>Arundo</taxon>
    </lineage>
</organism>
<name>A0A0A8Z1Z3_ARUDO</name>